<dbReference type="CDD" id="cd05568">
    <property type="entry name" value="PTS_IIB_bgl_like"/>
    <property type="match status" value="1"/>
</dbReference>
<evidence type="ECO:0000256" key="3">
    <source>
        <dbReference type="ARBA" id="ARBA00023163"/>
    </source>
</evidence>
<dbReference type="InterPro" id="IPR013011">
    <property type="entry name" value="PTS_EIIB_2"/>
</dbReference>
<dbReference type="Proteomes" id="UP001230807">
    <property type="component" value="Unassembled WGS sequence"/>
</dbReference>
<dbReference type="RefSeq" id="WP_286038600.1">
    <property type="nucleotide sequence ID" value="NZ_JASWER010000027.1"/>
</dbReference>
<gene>
    <name evidence="6" type="ORF">QR695_15340</name>
</gene>
<evidence type="ECO:0000313" key="7">
    <source>
        <dbReference type="Proteomes" id="UP001230807"/>
    </source>
</evidence>
<feature type="domain" description="PTS EIIA type-2" evidence="4">
    <location>
        <begin position="517"/>
        <end position="665"/>
    </location>
</feature>
<dbReference type="Gene3D" id="3.40.50.2300">
    <property type="match status" value="1"/>
</dbReference>
<reference evidence="6 7" key="1">
    <citation type="submission" date="2023-06" db="EMBL/GenBank/DDBJ databases">
        <title>Influencing factors and mechanism of Cr(VI) reduction by facultative anaerobic Exiguobacterium sp. PY14.</title>
        <authorList>
            <person name="Zou L."/>
        </authorList>
    </citation>
    <scope>NUCLEOTIDE SEQUENCE [LARGE SCALE GENOMIC DNA]</scope>
    <source>
        <strain evidence="6 7">PY14</strain>
    </source>
</reference>
<dbReference type="InterPro" id="IPR016152">
    <property type="entry name" value="PTrfase/Anion_transptr"/>
</dbReference>
<evidence type="ECO:0000256" key="2">
    <source>
        <dbReference type="ARBA" id="ARBA00023015"/>
    </source>
</evidence>
<dbReference type="InterPro" id="IPR050661">
    <property type="entry name" value="BglG_antiterminators"/>
</dbReference>
<keyword evidence="1" id="KW-0808">Transferase</keyword>
<organism evidence="6 7">
    <name type="scientific">Exiguobacterium mexicanum</name>
    <dbReference type="NCBI Taxonomy" id="340146"/>
    <lineage>
        <taxon>Bacteria</taxon>
        <taxon>Bacillati</taxon>
        <taxon>Bacillota</taxon>
        <taxon>Bacilli</taxon>
        <taxon>Bacillales</taxon>
        <taxon>Bacillales Family XII. Incertae Sedis</taxon>
        <taxon>Exiguobacterium</taxon>
    </lineage>
</organism>
<dbReference type="PROSITE" id="PS51094">
    <property type="entry name" value="PTS_EIIA_TYPE_2"/>
    <property type="match status" value="1"/>
</dbReference>
<dbReference type="InterPro" id="IPR036095">
    <property type="entry name" value="PTS_EIIB-like_sf"/>
</dbReference>
<dbReference type="Pfam" id="PF05043">
    <property type="entry name" value="Mga"/>
    <property type="match status" value="1"/>
</dbReference>
<proteinExistence type="predicted"/>
<dbReference type="Gene3D" id="3.40.930.10">
    <property type="entry name" value="Mannitol-specific EII, Chain A"/>
    <property type="match status" value="1"/>
</dbReference>
<feature type="domain" description="PTS EIIB type-2" evidence="5">
    <location>
        <begin position="405"/>
        <end position="494"/>
    </location>
</feature>
<evidence type="ECO:0000259" key="5">
    <source>
        <dbReference type="PROSITE" id="PS51099"/>
    </source>
</evidence>
<dbReference type="SUPFAM" id="SSF52794">
    <property type="entry name" value="PTS system IIB component-like"/>
    <property type="match status" value="1"/>
</dbReference>
<keyword evidence="2" id="KW-0805">Transcription regulation</keyword>
<comment type="caution">
    <text evidence="6">The sequence shown here is derived from an EMBL/GenBank/DDBJ whole genome shotgun (WGS) entry which is preliminary data.</text>
</comment>
<evidence type="ECO:0000256" key="1">
    <source>
        <dbReference type="ARBA" id="ARBA00022679"/>
    </source>
</evidence>
<evidence type="ECO:0000313" key="6">
    <source>
        <dbReference type="EMBL" id="MDL5378370.1"/>
    </source>
</evidence>
<dbReference type="PROSITE" id="PS51099">
    <property type="entry name" value="PTS_EIIB_TYPE_2"/>
    <property type="match status" value="1"/>
</dbReference>
<dbReference type="Pfam" id="PF00359">
    <property type="entry name" value="PTS_EIIA_2"/>
    <property type="match status" value="1"/>
</dbReference>
<dbReference type="EMBL" id="JASWER010000027">
    <property type="protein sequence ID" value="MDL5378370.1"/>
    <property type="molecule type" value="Genomic_DNA"/>
</dbReference>
<dbReference type="PANTHER" id="PTHR30185:SF18">
    <property type="entry name" value="TRANSCRIPTIONAL REGULATOR MTLR"/>
    <property type="match status" value="1"/>
</dbReference>
<evidence type="ECO:0000259" key="4">
    <source>
        <dbReference type="PROSITE" id="PS51094"/>
    </source>
</evidence>
<dbReference type="PANTHER" id="PTHR30185">
    <property type="entry name" value="CRYPTIC BETA-GLUCOSIDE BGL OPERON ANTITERMINATOR"/>
    <property type="match status" value="1"/>
</dbReference>
<dbReference type="InterPro" id="IPR007737">
    <property type="entry name" value="Mga_HTH"/>
</dbReference>
<keyword evidence="3" id="KW-0804">Transcription</keyword>
<protein>
    <submittedName>
        <fullName evidence="6">Helix-turn-helix domain-containing protein</fullName>
    </submittedName>
</protein>
<name>A0ABT7MT69_9BACL</name>
<dbReference type="InterPro" id="IPR002178">
    <property type="entry name" value="PTS_EIIA_type-2_dom"/>
</dbReference>
<dbReference type="SUPFAM" id="SSF55804">
    <property type="entry name" value="Phoshotransferase/anion transport protein"/>
    <property type="match status" value="1"/>
</dbReference>
<keyword evidence="7" id="KW-1185">Reference proteome</keyword>
<sequence>MDMKHEWSARERSILLHLLATETSTPLAEIAQAVNLSERTIQRERQLLEGILREFELELAWQRGHGLSLIGRSDAKQQLREDLILSAEAIPTAEDRIFELAWRLLFEKDTLKLQAVAKQMHVSPSTLTQDLEKLDRWFDEYHLEVERKKGVGARVLGLEAEKRKLMINALLAHWDTLAFYRFVRGEDDYIPTFLKTVPCDVMLEALRDGYDYLKEHPYERMDDRTIMRVTFAYGVQQARLDAGFFLEMYTKGRSDDYLKVASDMETALGTPFSMAERVWFAEEANRLRSLKEQMKEDEEERWVMQIRVHKLIHHVSLIHGFAFTDDAALEKGLLAHILSSMNTHALPDTDTVRPHIDRDYPHLRSAIQQAADIVFGTNTFTEEETVFWAMHFAAALVKPVRRREYRALVVCSAGLGSSKMLVNRVKQEFPEMQDVVNSSLFGLEQHRLDDYDVILSTVPLPPLSVPTLIVNPLLTNEEVQRVRHLLLSLPQSFQTKEKSHSTMLDFNELGALVETFERMDRQFDLVTLDNSDRLEDILLDIGTHLEERGLVQSGIQLSAQLLRRHEVAGLGIPGTKLALFHGRHASIERASVFAFDLNHSIPLLMMDQSTESVSRLLVLLAPEEAEDVELQFLSAVSGSLIESEQHMNLYSNGSKKELRLLLHECMKKMIQDTLHEK</sequence>
<accession>A0ABT7MT69</accession>